<evidence type="ECO:0000256" key="2">
    <source>
        <dbReference type="ARBA" id="ARBA00022723"/>
    </source>
</evidence>
<dbReference type="GO" id="GO:0009055">
    <property type="term" value="F:electron transfer activity"/>
    <property type="evidence" value="ECO:0007669"/>
    <property type="project" value="InterPro"/>
</dbReference>
<keyword evidence="5" id="KW-1133">Transmembrane helix</keyword>
<organism evidence="7 8">
    <name type="scientific">Pseudohongiella nitratireducens</name>
    <dbReference type="NCBI Taxonomy" id="1768907"/>
    <lineage>
        <taxon>Bacteria</taxon>
        <taxon>Pseudomonadati</taxon>
        <taxon>Pseudomonadota</taxon>
        <taxon>Gammaproteobacteria</taxon>
        <taxon>Pseudomonadales</taxon>
        <taxon>Pseudohongiellaceae</taxon>
        <taxon>Pseudohongiella</taxon>
    </lineage>
</organism>
<evidence type="ECO:0000259" key="6">
    <source>
        <dbReference type="PROSITE" id="PS51007"/>
    </source>
</evidence>
<gene>
    <name evidence="7" type="primary">ccoO2</name>
    <name evidence="7" type="ORF">GCM10011403_24090</name>
</gene>
<reference evidence="7" key="2">
    <citation type="submission" date="2020-09" db="EMBL/GenBank/DDBJ databases">
        <authorList>
            <person name="Sun Q."/>
            <person name="Zhou Y."/>
        </authorList>
    </citation>
    <scope>NUCLEOTIDE SEQUENCE</scope>
    <source>
        <strain evidence="7">CGMCC 1.15425</strain>
    </source>
</reference>
<dbReference type="EMBL" id="BMIY01000010">
    <property type="protein sequence ID" value="GFZ80116.1"/>
    <property type="molecule type" value="Genomic_DNA"/>
</dbReference>
<protein>
    <submittedName>
        <fullName evidence="7">Cbb3-type cytochrome c oxidase subunit II</fullName>
    </submittedName>
</protein>
<keyword evidence="3 4" id="KW-0408">Iron</keyword>
<dbReference type="PROSITE" id="PS51007">
    <property type="entry name" value="CYTC"/>
    <property type="match status" value="1"/>
</dbReference>
<dbReference type="InterPro" id="IPR009056">
    <property type="entry name" value="Cyt_c-like_dom"/>
</dbReference>
<dbReference type="Gene3D" id="6.10.250.2250">
    <property type="match status" value="1"/>
</dbReference>
<comment type="caution">
    <text evidence="7">The sequence shown here is derived from an EMBL/GenBank/DDBJ whole genome shotgun (WGS) entry which is preliminary data.</text>
</comment>
<evidence type="ECO:0000313" key="8">
    <source>
        <dbReference type="Proteomes" id="UP000627715"/>
    </source>
</evidence>
<dbReference type="Pfam" id="PF02433">
    <property type="entry name" value="FixO"/>
    <property type="match status" value="1"/>
</dbReference>
<name>A0A916QKL7_9GAMM</name>
<dbReference type="GO" id="GO:0046872">
    <property type="term" value="F:metal ion binding"/>
    <property type="evidence" value="ECO:0007669"/>
    <property type="project" value="UniProtKB-KW"/>
</dbReference>
<keyword evidence="5" id="KW-0472">Membrane</keyword>
<evidence type="ECO:0000313" key="7">
    <source>
        <dbReference type="EMBL" id="GFZ80116.1"/>
    </source>
</evidence>
<accession>A0A916QKL7</accession>
<keyword evidence="1 4" id="KW-0349">Heme</keyword>
<dbReference type="AlphaFoldDB" id="A0A916QKL7"/>
<dbReference type="NCBIfam" id="TIGR00781">
    <property type="entry name" value="ccoO"/>
    <property type="match status" value="1"/>
</dbReference>
<evidence type="ECO:0000256" key="4">
    <source>
        <dbReference type="PROSITE-ProRule" id="PRU00433"/>
    </source>
</evidence>
<dbReference type="InterPro" id="IPR036909">
    <property type="entry name" value="Cyt_c-like_dom_sf"/>
</dbReference>
<keyword evidence="2 4" id="KW-0479">Metal-binding</keyword>
<evidence type="ECO:0000256" key="1">
    <source>
        <dbReference type="ARBA" id="ARBA00022617"/>
    </source>
</evidence>
<keyword evidence="8" id="KW-1185">Reference proteome</keyword>
<feature type="domain" description="Cytochrome c" evidence="6">
    <location>
        <begin position="54"/>
        <end position="200"/>
    </location>
</feature>
<dbReference type="SUPFAM" id="SSF46626">
    <property type="entry name" value="Cytochrome c"/>
    <property type="match status" value="1"/>
</dbReference>
<feature type="transmembrane region" description="Helical" evidence="5">
    <location>
        <begin position="16"/>
        <end position="38"/>
    </location>
</feature>
<dbReference type="Proteomes" id="UP000627715">
    <property type="component" value="Unassembled WGS sequence"/>
</dbReference>
<dbReference type="NCBIfam" id="NF011055">
    <property type="entry name" value="PRK14487.1"/>
    <property type="match status" value="1"/>
</dbReference>
<proteinExistence type="predicted"/>
<keyword evidence="5" id="KW-0812">Transmembrane</keyword>
<reference evidence="7" key="1">
    <citation type="journal article" date="2014" name="Int. J. Syst. Evol. Microbiol.">
        <title>Complete genome sequence of Corynebacterium casei LMG S-19264T (=DSM 44701T), isolated from a smear-ripened cheese.</title>
        <authorList>
            <consortium name="US DOE Joint Genome Institute (JGI-PGF)"/>
            <person name="Walter F."/>
            <person name="Albersmeier A."/>
            <person name="Kalinowski J."/>
            <person name="Ruckert C."/>
        </authorList>
    </citation>
    <scope>NUCLEOTIDE SEQUENCE</scope>
    <source>
        <strain evidence="7">CGMCC 1.15425</strain>
    </source>
</reference>
<sequence>MSGMSLHKKLEEHSGLLIFGILAVSAVGGLVQILPILFQESLETPVGATAPYSAVALTGRDIYIREGCSVCHTQQIRPLIAEVERYGPYSRSGEFVYDRPFLWGSKRTGPDLHRIGGKYSDIWHREHLLNPRSVVPDSIMPGYPWLAETPAADVGDIQKKMRVLQSLGHPYSDASIEEAESELEGLTEMDALIVYLQQLGTAMPQGELP</sequence>
<dbReference type="Gene3D" id="1.10.760.10">
    <property type="entry name" value="Cytochrome c-like domain"/>
    <property type="match status" value="1"/>
</dbReference>
<dbReference type="GO" id="GO:0020037">
    <property type="term" value="F:heme binding"/>
    <property type="evidence" value="ECO:0007669"/>
    <property type="project" value="InterPro"/>
</dbReference>
<evidence type="ECO:0000256" key="5">
    <source>
        <dbReference type="SAM" id="Phobius"/>
    </source>
</evidence>
<dbReference type="InterPro" id="IPR003468">
    <property type="entry name" value="Cyt_c_oxidase_monohaem-su/FixO"/>
</dbReference>
<evidence type="ECO:0000256" key="3">
    <source>
        <dbReference type="ARBA" id="ARBA00023004"/>
    </source>
</evidence>